<feature type="signal peptide" evidence="2">
    <location>
        <begin position="1"/>
        <end position="27"/>
    </location>
</feature>
<name>A0A183SIJ0_SCHSO</name>
<proteinExistence type="predicted"/>
<dbReference type="Gene3D" id="3.60.10.10">
    <property type="entry name" value="Endonuclease/exonuclease/phosphatase"/>
    <property type="match status" value="1"/>
</dbReference>
<protein>
    <submittedName>
        <fullName evidence="5">Endo/exonuclease/phosphatase domain-containing protein</fullName>
    </submittedName>
</protein>
<evidence type="ECO:0000256" key="2">
    <source>
        <dbReference type="SAM" id="SignalP"/>
    </source>
</evidence>
<dbReference type="Proteomes" id="UP000275846">
    <property type="component" value="Unassembled WGS sequence"/>
</dbReference>
<feature type="region of interest" description="Disordered" evidence="1">
    <location>
        <begin position="45"/>
        <end position="65"/>
    </location>
</feature>
<evidence type="ECO:0000313" key="3">
    <source>
        <dbReference type="EMBL" id="VDL90423.1"/>
    </source>
</evidence>
<organism evidence="5">
    <name type="scientific">Schistocephalus solidus</name>
    <name type="common">Tapeworm</name>
    <dbReference type="NCBI Taxonomy" id="70667"/>
    <lineage>
        <taxon>Eukaryota</taxon>
        <taxon>Metazoa</taxon>
        <taxon>Spiralia</taxon>
        <taxon>Lophotrochozoa</taxon>
        <taxon>Platyhelminthes</taxon>
        <taxon>Cestoda</taxon>
        <taxon>Eucestoda</taxon>
        <taxon>Diphyllobothriidea</taxon>
        <taxon>Diphyllobothriidae</taxon>
        <taxon>Schistocephalus</taxon>
    </lineage>
</organism>
<feature type="compositionally biased region" description="Polar residues" evidence="1">
    <location>
        <begin position="46"/>
        <end position="56"/>
    </location>
</feature>
<keyword evidence="4" id="KW-1185">Reference proteome</keyword>
<feature type="chain" id="PRO_5043141186" evidence="2">
    <location>
        <begin position="28"/>
        <end position="168"/>
    </location>
</feature>
<gene>
    <name evidence="3" type="ORF">SSLN_LOCUS4038</name>
</gene>
<dbReference type="AlphaFoldDB" id="A0A183SIJ0"/>
<reference evidence="5" key="1">
    <citation type="submission" date="2016-06" db="UniProtKB">
        <authorList>
            <consortium name="WormBaseParasite"/>
        </authorList>
    </citation>
    <scope>IDENTIFICATION</scope>
</reference>
<dbReference type="WBParaSite" id="SSLN_0000418201-mRNA-1">
    <property type="protein sequence ID" value="SSLN_0000418201-mRNA-1"/>
    <property type="gene ID" value="SSLN_0000418201"/>
</dbReference>
<evidence type="ECO:0000256" key="1">
    <source>
        <dbReference type="SAM" id="MobiDB-lite"/>
    </source>
</evidence>
<dbReference type="InterPro" id="IPR036691">
    <property type="entry name" value="Endo/exonu/phosph_ase_sf"/>
</dbReference>
<dbReference type="EMBL" id="UYSU01032724">
    <property type="protein sequence ID" value="VDL90423.1"/>
    <property type="molecule type" value="Genomic_DNA"/>
</dbReference>
<evidence type="ECO:0000313" key="4">
    <source>
        <dbReference type="Proteomes" id="UP000275846"/>
    </source>
</evidence>
<reference evidence="3 4" key="2">
    <citation type="submission" date="2018-11" db="EMBL/GenBank/DDBJ databases">
        <authorList>
            <consortium name="Pathogen Informatics"/>
        </authorList>
    </citation>
    <scope>NUCLEOTIDE SEQUENCE [LARGE SCALE GENOMIC DNA]</scope>
    <source>
        <strain evidence="3 4">NST_G2</strain>
    </source>
</reference>
<keyword evidence="2" id="KW-0732">Signal</keyword>
<evidence type="ECO:0000313" key="5">
    <source>
        <dbReference type="WBParaSite" id="SSLN_0000418201-mRNA-1"/>
    </source>
</evidence>
<sequence>MCLASMTLLLLAPLFLSVCAWLEPVYGTVIPQKELQHSKNVPPAGFNTNWHPSSPKTARGQCGQTRKHDKSVVDLLMQVDIAALSETPFSQQGQLEEVGASYTFFWSGLPKAERHGAGVAFAIWNDIVGCLPCLPQGINDLLMSRRLPLWGEQFTTIISAYAPPNDDL</sequence>
<accession>A0A183SIJ0</accession>